<feature type="domain" description="DNA2/NAM7 helicase-like C-terminal" evidence="8">
    <location>
        <begin position="1111"/>
        <end position="1298"/>
    </location>
</feature>
<feature type="compositionally biased region" description="Pro residues" evidence="6">
    <location>
        <begin position="1554"/>
        <end position="1566"/>
    </location>
</feature>
<dbReference type="InterPro" id="IPR041679">
    <property type="entry name" value="DNA2/NAM7-like_C"/>
</dbReference>
<dbReference type="RefSeq" id="WP_205256621.1">
    <property type="nucleotide sequence ID" value="NZ_BAAAPV010000004.1"/>
</dbReference>
<dbReference type="InterPro" id="IPR050534">
    <property type="entry name" value="Coronavir_polyprotein_1ab"/>
</dbReference>
<evidence type="ECO:0000256" key="6">
    <source>
        <dbReference type="SAM" id="MobiDB-lite"/>
    </source>
</evidence>
<evidence type="ECO:0000256" key="5">
    <source>
        <dbReference type="ARBA" id="ARBA00022840"/>
    </source>
</evidence>
<dbReference type="InterPro" id="IPR047187">
    <property type="entry name" value="SF1_C_Upf1"/>
</dbReference>
<name>A0A939C2F2_9ACTN</name>
<dbReference type="InterPro" id="IPR041677">
    <property type="entry name" value="DNA2/NAM7_AAA_11"/>
</dbReference>
<dbReference type="Pfam" id="PF13086">
    <property type="entry name" value="AAA_11"/>
    <property type="match status" value="1"/>
</dbReference>
<keyword evidence="3" id="KW-0378">Hydrolase</keyword>
<dbReference type="PANTHER" id="PTHR43788">
    <property type="entry name" value="DNA2/NAM7 HELICASE FAMILY MEMBER"/>
    <property type="match status" value="1"/>
</dbReference>
<comment type="similarity">
    <text evidence="1">Belongs to the DNA2/NAM7 helicase family.</text>
</comment>
<evidence type="ECO:0000259" key="9">
    <source>
        <dbReference type="Pfam" id="PF18741"/>
    </source>
</evidence>
<keyword evidence="2" id="KW-0547">Nucleotide-binding</keyword>
<feature type="compositionally biased region" description="Low complexity" evidence="6">
    <location>
        <begin position="1447"/>
        <end position="1461"/>
    </location>
</feature>
<dbReference type="CDD" id="cd18808">
    <property type="entry name" value="SF1_C_Upf1"/>
    <property type="match status" value="1"/>
</dbReference>
<keyword evidence="11" id="KW-1185">Reference proteome</keyword>
<dbReference type="GO" id="GO:0043139">
    <property type="term" value="F:5'-3' DNA helicase activity"/>
    <property type="evidence" value="ECO:0007669"/>
    <property type="project" value="TreeGrafter"/>
</dbReference>
<dbReference type="GO" id="GO:0016787">
    <property type="term" value="F:hydrolase activity"/>
    <property type="evidence" value="ECO:0007669"/>
    <property type="project" value="UniProtKB-KW"/>
</dbReference>
<evidence type="ECO:0000256" key="3">
    <source>
        <dbReference type="ARBA" id="ARBA00022801"/>
    </source>
</evidence>
<dbReference type="InterPro" id="IPR027417">
    <property type="entry name" value="P-loop_NTPase"/>
</dbReference>
<dbReference type="Gene3D" id="3.40.960.10">
    <property type="entry name" value="VSR Endonuclease"/>
    <property type="match status" value="1"/>
</dbReference>
<feature type="compositionally biased region" description="Low complexity" evidence="6">
    <location>
        <begin position="1522"/>
        <end position="1549"/>
    </location>
</feature>
<dbReference type="PANTHER" id="PTHR43788:SF8">
    <property type="entry name" value="DNA-BINDING PROTEIN SMUBP-2"/>
    <property type="match status" value="1"/>
</dbReference>
<keyword evidence="5" id="KW-0067">ATP-binding</keyword>
<feature type="region of interest" description="Disordered" evidence="6">
    <location>
        <begin position="1435"/>
        <end position="1607"/>
    </location>
</feature>
<evidence type="ECO:0000259" key="7">
    <source>
        <dbReference type="Pfam" id="PF13086"/>
    </source>
</evidence>
<accession>A0A939C2F2</accession>
<evidence type="ECO:0000256" key="4">
    <source>
        <dbReference type="ARBA" id="ARBA00022806"/>
    </source>
</evidence>
<dbReference type="InterPro" id="IPR011335">
    <property type="entry name" value="Restrct_endonuc-II-like"/>
</dbReference>
<feature type="domain" description="DNA2/NAM7 helicase helicase" evidence="7">
    <location>
        <begin position="363"/>
        <end position="440"/>
    </location>
</feature>
<sequence>MTSTVGAGRPSARDQALNLIDFLAAYEAQRHPPVRRVADHAMFALVSSGLPEHPAVQVTPDESCWLAVDFVDLPPAPVVPAEVVELLVDGDALTALTEPVVLTPPAPAEGATAELVDELPTPGQQEWERTIAPAHEWIQEVWRPWAVATALAQAVKHLHRSLFEQRERLALDRESVELIWGFGRLRWTDAEQEPPVVVDHPVLTVPVEIGLDHRTQRITVAPAGAVDVESRMLLGLAPFDRSGYTAVRQGVLDQPIDPWDPSERDPLLQRLVRAVDDHGLLAEGAPSGSAVVDTSWTVFLRRRLPESEGFLLAMRELYREDDGVIPPPLRAILTTEDPTAATADGTAARPVTEGLLLLPLPANEQQQQILRLARSHPGVVVQGPPGTGKSHTIANLISHFVADGKRVLVVAEKEQALAVLADKVPEEIRDLTVSVLGADEDGRRRLGGSIRQIQSRVGQVDPVVADARISQLEGGIDDLDRRAASLTTQLRETRRAEITELPGDWLAGGPLTPQAAAQWVSEHEEFGAVPDPLTPATPAPLTTAEFVELVELVRTVGADAAREAGRALPDRSRLLSGADFRRMIDEHVQLGAQADRGRTALRRDGVRGTDLPHLTELAGALNTEAEWRRTIDGGWRARLLAQHTDTRLVDEWASAAGTLAALRDRAFTLRARLRAHAVRLPETTPPDLERDLQDAVTRLRGSGKIGLFARDARRALEACTVDGRPPATAEGAQLCLDALSLEVLRHQMATLWMNQAGPLGAEPLAGYPEESLGARLDQIRECRDAHQRWDELRHRLTAVGLAAPTDPTADALDDAAHLTRAVAALARQRAVDEQLTALAGELRTGATAPAASSLWLRFADAAVHRDVRGWDESLEDLAGLERIALPSARLTVLQRRLSAAAPVWASAILQDADAAGPPDEFLAMWQWRQLETWLGQVAAGHTPAELQADLEQVAQDRRRAVTELVSEKAWRRLVDNLGHQERQALQAYVAAVNRYGRTGGKFAQRWITEMRSALEDATTAVPVWIMPTSRALSSFRPAAVPPFDVLIVDEASQIGFEALPLLSLASSTIIVGDDKQTSPEHVGLDRARIFDLMDDFLRDIPRYRTVFDPDKSLYDLAMLRFSRPVMLTEHFRCLPAIIEFSNRHAYDGQIIPLRDRPPRPGWQPLQLVRVPDGFRRGFVNEPEADAVVDLLERLHGSPDHDGMTFGVVCLLGTAQSTLVRDRLYDRLGPEVLLQRQIRVGEAANFQGDERDVMVISTVVAVDPTRPDTRFGAMTKEADLRRINVAASRARHQMWVVTSVDSSMLPNGDLRAALIRHCSDPAEVEEARTDLLERCESEFEKRVVRALLERGYRDVTVQHKVGRYRLDIVVSGPDARLAIECDGDRWHGDDAWDRDRARQEVLERAGWTFERIRGSSFFRDPALAMEPVWERLDSLGIPTGDHRTGTRPGAAPSAVATTSPRATAPPPAGGQPGPTGDHHGPDHVGPEHGEPDHAEPDHTEPSPDRPEHDLEHDGPTPDPSEPPAAAAEPAWQPPAWYRALSADDPPAAARAEQRPPTPPAAPTPGTPGPGAALRLESGRTLIFPATSTRQRGGLPRRTGRPGRTNRSG</sequence>
<keyword evidence="4" id="KW-0347">Helicase</keyword>
<dbReference type="SUPFAM" id="SSF52980">
    <property type="entry name" value="Restriction endonuclease-like"/>
    <property type="match status" value="1"/>
</dbReference>
<dbReference type="EMBL" id="JAERWL010000008">
    <property type="protein sequence ID" value="MBM9476505.1"/>
    <property type="molecule type" value="Genomic_DNA"/>
</dbReference>
<protein>
    <submittedName>
        <fullName evidence="10">AAA family ATPase</fullName>
    </submittedName>
</protein>
<feature type="domain" description="Restriction endonuclease type II-like" evidence="9">
    <location>
        <begin position="1338"/>
        <end position="1431"/>
    </location>
</feature>
<dbReference type="Proteomes" id="UP000663801">
    <property type="component" value="Unassembled WGS sequence"/>
</dbReference>
<evidence type="ECO:0000313" key="10">
    <source>
        <dbReference type="EMBL" id="MBM9476505.1"/>
    </source>
</evidence>
<reference evidence="10" key="1">
    <citation type="submission" date="2021-01" db="EMBL/GenBank/DDBJ databases">
        <title>KCTC 19127 draft genome.</title>
        <authorList>
            <person name="An D."/>
        </authorList>
    </citation>
    <scope>NUCLEOTIDE SEQUENCE</scope>
    <source>
        <strain evidence="10">KCTC 19127</strain>
    </source>
</reference>
<proteinExistence type="inferred from homology"/>
<dbReference type="Pfam" id="PF13087">
    <property type="entry name" value="AAA_12"/>
    <property type="match status" value="1"/>
</dbReference>
<dbReference type="GO" id="GO:0005524">
    <property type="term" value="F:ATP binding"/>
    <property type="evidence" value="ECO:0007669"/>
    <property type="project" value="UniProtKB-KW"/>
</dbReference>
<organism evidence="10 11">
    <name type="scientific">Nakamurella flavida</name>
    <dbReference type="NCBI Taxonomy" id="363630"/>
    <lineage>
        <taxon>Bacteria</taxon>
        <taxon>Bacillati</taxon>
        <taxon>Actinomycetota</taxon>
        <taxon>Actinomycetes</taxon>
        <taxon>Nakamurellales</taxon>
        <taxon>Nakamurellaceae</taxon>
        <taxon>Nakamurella</taxon>
    </lineage>
</organism>
<feature type="compositionally biased region" description="Basic and acidic residues" evidence="6">
    <location>
        <begin position="1475"/>
        <end position="1514"/>
    </location>
</feature>
<dbReference type="Gene3D" id="3.40.50.300">
    <property type="entry name" value="P-loop containing nucleotide triphosphate hydrolases"/>
    <property type="match status" value="3"/>
</dbReference>
<dbReference type="InterPro" id="IPR049468">
    <property type="entry name" value="Restrct_endonuc-II-like_dom"/>
</dbReference>
<dbReference type="Pfam" id="PF18741">
    <property type="entry name" value="MTES_1575"/>
    <property type="match status" value="1"/>
</dbReference>
<evidence type="ECO:0000313" key="11">
    <source>
        <dbReference type="Proteomes" id="UP000663801"/>
    </source>
</evidence>
<dbReference type="SUPFAM" id="SSF52540">
    <property type="entry name" value="P-loop containing nucleoside triphosphate hydrolases"/>
    <property type="match status" value="1"/>
</dbReference>
<gene>
    <name evidence="10" type="ORF">JL107_08635</name>
</gene>
<evidence type="ECO:0000259" key="8">
    <source>
        <dbReference type="Pfam" id="PF13087"/>
    </source>
</evidence>
<evidence type="ECO:0000256" key="1">
    <source>
        <dbReference type="ARBA" id="ARBA00007913"/>
    </source>
</evidence>
<evidence type="ECO:0000256" key="2">
    <source>
        <dbReference type="ARBA" id="ARBA00022741"/>
    </source>
</evidence>
<feature type="compositionally biased region" description="Low complexity" evidence="6">
    <location>
        <begin position="1587"/>
        <end position="1607"/>
    </location>
</feature>
<comment type="caution">
    <text evidence="10">The sequence shown here is derived from an EMBL/GenBank/DDBJ whole genome shotgun (WGS) entry which is preliminary data.</text>
</comment>